<feature type="active site" evidence="2">
    <location>
        <position position="270"/>
    </location>
</feature>
<evidence type="ECO:0000313" key="5">
    <source>
        <dbReference type="EMBL" id="SNV07023.1"/>
    </source>
</evidence>
<dbReference type="PANTHER" id="PTHR32268">
    <property type="entry name" value="HOMOSERINE O-ACETYLTRANSFERASE"/>
    <property type="match status" value="1"/>
</dbReference>
<feature type="domain" description="AB hydrolase-1" evidence="3">
    <location>
        <begin position="36"/>
        <end position="282"/>
    </location>
</feature>
<dbReference type="RefSeq" id="WP_066428661.1">
    <property type="nucleotide sequence ID" value="NZ_CP014227.1"/>
</dbReference>
<dbReference type="KEGG" id="chg:AXF12_04440"/>
<dbReference type="PIRSF" id="PIRSF000443">
    <property type="entry name" value="Homoser_Ac_trans"/>
    <property type="match status" value="1"/>
</dbReference>
<reference evidence="5 7" key="2">
    <citation type="submission" date="2017-06" db="EMBL/GenBank/DDBJ databases">
        <authorList>
            <consortium name="Pathogen Informatics"/>
        </authorList>
    </citation>
    <scope>NUCLEOTIDE SEQUENCE [LARGE SCALE GENOMIC DNA]</scope>
    <source>
        <strain evidence="5 7">NCTC12947</strain>
    </source>
</reference>
<evidence type="ECO:0000259" key="3">
    <source>
        <dbReference type="Pfam" id="PF00561"/>
    </source>
</evidence>
<sequence>MIHTFEIAQFTTSVGVRVEALRVHYQLYGCELGSAPVVVINHAFTGNSQLTGKDGWWSIAVGDRRLIDTTRFTVVAFNIPGNGYGAGTDELIFNYQHWTAVDVARIFNYGITEVLGLKEVYALVGCSLGGGIAWEMAVLAPALFEQLVIIAADWKATDWIIGNCLLQEQILKNSNNPLHDARLHAMLCYRTPQSLKMKFDRSTHLPTQLYNVESWLLHHGEKLQERFSLSAYKLMNQLIKTIDITRDHDSFAAAVHDLDSEITLVAIDSDLYFSPQENRDTAEELAALGKSVHYKEIHSVHGHDAFLIEFRQLERLLRGCFEE</sequence>
<dbReference type="EC" id="2.3.1.31" evidence="5"/>
<dbReference type="GO" id="GO:0004414">
    <property type="term" value="F:homoserine O-acetyltransferase activity"/>
    <property type="evidence" value="ECO:0007669"/>
    <property type="project" value="UniProtKB-EC"/>
</dbReference>
<keyword evidence="5" id="KW-0012">Acyltransferase</keyword>
<accession>A0AAX2GWK3</accession>
<dbReference type="GO" id="GO:0009086">
    <property type="term" value="P:methionine biosynthetic process"/>
    <property type="evidence" value="ECO:0007669"/>
    <property type="project" value="TreeGrafter"/>
</dbReference>
<dbReference type="Pfam" id="PF00561">
    <property type="entry name" value="Abhydrolase_1"/>
    <property type="match status" value="1"/>
</dbReference>
<feature type="active site" description="Nucleophile" evidence="2">
    <location>
        <position position="127"/>
    </location>
</feature>
<reference evidence="4 6" key="1">
    <citation type="submission" date="2016-02" db="EMBL/GenBank/DDBJ databases">
        <authorList>
            <person name="Holder M.E."/>
            <person name="Ajami N.J."/>
            <person name="Petrosino J.F."/>
        </authorList>
    </citation>
    <scope>NUCLEOTIDE SEQUENCE [LARGE SCALE GENOMIC DNA]</scope>
    <source>
        <strain evidence="4 6">CCUG 32990</strain>
    </source>
</reference>
<evidence type="ECO:0000313" key="6">
    <source>
        <dbReference type="Proteomes" id="UP000065822"/>
    </source>
</evidence>
<evidence type="ECO:0000313" key="7">
    <source>
        <dbReference type="Proteomes" id="UP000215539"/>
    </source>
</evidence>
<dbReference type="InterPro" id="IPR008220">
    <property type="entry name" value="HAT_MetX-like"/>
</dbReference>
<dbReference type="InterPro" id="IPR000073">
    <property type="entry name" value="AB_hydrolase_1"/>
</dbReference>
<protein>
    <submittedName>
        <fullName evidence="5">Homoserine O-acetyltransferase</fullName>
        <ecNumber evidence="5">2.3.1.31</ecNumber>
    </submittedName>
    <submittedName>
        <fullName evidence="4">Homoserine acetyltransferase</fullName>
    </submittedName>
</protein>
<dbReference type="Gene3D" id="3.40.50.1820">
    <property type="entry name" value="alpha/beta hydrolase"/>
    <property type="match status" value="1"/>
</dbReference>
<dbReference type="EMBL" id="CP014227">
    <property type="protein sequence ID" value="AMD84827.1"/>
    <property type="molecule type" value="Genomic_DNA"/>
</dbReference>
<dbReference type="EMBL" id="LT906449">
    <property type="protein sequence ID" value="SNV07023.1"/>
    <property type="molecule type" value="Genomic_DNA"/>
</dbReference>
<name>A0AAX2GWK3_9FLAO</name>
<evidence type="ECO:0000313" key="4">
    <source>
        <dbReference type="EMBL" id="AMD84827.1"/>
    </source>
</evidence>
<dbReference type="Proteomes" id="UP000215539">
    <property type="component" value="Chromosome 1"/>
</dbReference>
<organism evidence="5 7">
    <name type="scientific">Capnocytophaga haemolytica</name>
    <dbReference type="NCBI Taxonomy" id="45243"/>
    <lineage>
        <taxon>Bacteria</taxon>
        <taxon>Pseudomonadati</taxon>
        <taxon>Bacteroidota</taxon>
        <taxon>Flavobacteriia</taxon>
        <taxon>Flavobacteriales</taxon>
        <taxon>Flavobacteriaceae</taxon>
        <taxon>Capnocytophaga</taxon>
    </lineage>
</organism>
<gene>
    <name evidence="5" type="primary">metX</name>
    <name evidence="4" type="ORF">AXF12_04440</name>
    <name evidence="5" type="ORF">SAMEA44541418_00843</name>
</gene>
<dbReference type="Proteomes" id="UP000065822">
    <property type="component" value="Chromosome"/>
</dbReference>
<dbReference type="AlphaFoldDB" id="A0AAX2GWK3"/>
<dbReference type="GO" id="GO:0009092">
    <property type="term" value="P:homoserine metabolic process"/>
    <property type="evidence" value="ECO:0007669"/>
    <property type="project" value="TreeGrafter"/>
</dbReference>
<dbReference type="SUPFAM" id="SSF53474">
    <property type="entry name" value="alpha/beta-Hydrolases"/>
    <property type="match status" value="1"/>
</dbReference>
<evidence type="ECO:0000256" key="2">
    <source>
        <dbReference type="PIRSR" id="PIRSR000443-1"/>
    </source>
</evidence>
<proteinExistence type="predicted"/>
<keyword evidence="6" id="KW-1185">Reference proteome</keyword>
<dbReference type="PANTHER" id="PTHR32268:SF11">
    <property type="entry name" value="HOMOSERINE O-ACETYLTRANSFERASE"/>
    <property type="match status" value="1"/>
</dbReference>
<dbReference type="InterPro" id="IPR029058">
    <property type="entry name" value="AB_hydrolase_fold"/>
</dbReference>
<evidence type="ECO:0000256" key="1">
    <source>
        <dbReference type="ARBA" id="ARBA00022679"/>
    </source>
</evidence>
<feature type="active site" evidence="2">
    <location>
        <position position="303"/>
    </location>
</feature>
<keyword evidence="1 5" id="KW-0808">Transferase</keyword>